<dbReference type="PROSITE" id="PS51194">
    <property type="entry name" value="HELICASE_CTER"/>
    <property type="match status" value="1"/>
</dbReference>
<dbReference type="SMART" id="SM00487">
    <property type="entry name" value="DEXDc"/>
    <property type="match status" value="1"/>
</dbReference>
<reference evidence="15" key="1">
    <citation type="submission" date="2018-10" db="EMBL/GenBank/DDBJ databases">
        <title>Transcriptome assembly of Aceria tosichella (Wheat curl mite) Type 2.</title>
        <authorList>
            <person name="Scully E.D."/>
            <person name="Geib S.M."/>
            <person name="Palmer N.A."/>
            <person name="Gupta A.K."/>
            <person name="Sarath G."/>
            <person name="Tatineni S."/>
        </authorList>
    </citation>
    <scope>NUCLEOTIDE SEQUENCE</scope>
    <source>
        <strain evidence="15">LincolnNE</strain>
    </source>
</reference>
<sequence length="949" mass="109831">MSSSKGSREKYLPSHSSMDRDRRERDRHHREPSSSHHRQSSTSHHRGSSSSHHHHRHRDEHNDREERNRLDERLRRSEDERTKNLASRKDPRHISEIAKKHKLDPAKDHDRLMEETRKKSRTMYLKSRATKQIEIFREDLKDEKSLFSDIYLTKRERERIEYQEKILGITESTIEASEKAKKTKQYLMPDGQSLDYGEKDEEEGDANAEHKKWEKAKFDDAKLGSRSLKDTPTDGLSDKLSDLELLLGDEFLERVKRGDTFQEEFVDTRKLEKEAREKEREQLREQRKNLPVYEHKHDLLKAIDENQIIIVQGETGCGKTTQIPQYLHEAGYTKTEMKHGEVKMIGCTQPRRVAAMSVAARVSQEVNSKLGHMVGYSIRFEDCTSEGTVIKYMTDGMLLREILDDPTLSKYSVMIVDEAHERTLHTDILLTLLKDVTRARSDFKLIISSATLDEQKFLQFFEHPPVFRIKGRLFHVEHRFMSSDQKTATANMTDSCLRTVMQIHRINKPGDILVFLPGQDEIEELQKDLETQVKKLGSSIRELLIRPIYANLPTDMQSKVFDPTPQGARKVVLATNIAETSITIDGIVFVVDPGYCKQNRFSSKTGMETLAVTRISKASADQRAGRAGRNRPGMCFRLYTRDEFNTEFEENTQPEIQRLNLANVVLLLKTMKINDVINFEYVDRPPTDALLFAIEQLTSLGALDQTGELTLLGRRMAEFPLEPKMSKAIIVSESYGCSEEVLTIMSMLSVNGSIFFKPKDRAIHAEASRKSFFSVTGDHLMLLKVYNDWAASDYSKQWCFEKFVQYKSMCRARDIRDQLEKLCEKVEIKLKSNTEDTSKILKSILGGFFYHVARISREGGSYRTIKKNQSVHIHPTSALHDTVPRWVVFNEIKLTTREYMRNVSEIEPSWLVEVAPCFYDKEEIEEMSKKKMPKFNRGKSRAELNPKYG</sequence>
<evidence type="ECO:0000256" key="3">
    <source>
        <dbReference type="ARBA" id="ARBA00022664"/>
    </source>
</evidence>
<gene>
    <name evidence="15" type="primary">DHX16</name>
    <name evidence="15" type="ORF">g.11694</name>
</gene>
<dbReference type="FunFam" id="1.20.120.1080:FF:000001">
    <property type="entry name" value="Pre-mRNA-splicing factor ATP-dependent RNA helicase"/>
    <property type="match status" value="1"/>
</dbReference>
<dbReference type="SMART" id="SM00382">
    <property type="entry name" value="AAA"/>
    <property type="match status" value="1"/>
</dbReference>
<dbReference type="GO" id="GO:0016787">
    <property type="term" value="F:hydrolase activity"/>
    <property type="evidence" value="ECO:0007669"/>
    <property type="project" value="UniProtKB-KW"/>
</dbReference>
<dbReference type="InterPro" id="IPR048333">
    <property type="entry name" value="HA2_WH"/>
</dbReference>
<dbReference type="Pfam" id="PF21010">
    <property type="entry name" value="HA2_C"/>
    <property type="match status" value="1"/>
</dbReference>
<dbReference type="EC" id="3.6.4.13" evidence="2"/>
<evidence type="ECO:0000256" key="10">
    <source>
        <dbReference type="ARBA" id="ARBA00047984"/>
    </source>
</evidence>
<feature type="domain" description="Helicase C-terminal" evidence="14">
    <location>
        <begin position="491"/>
        <end position="672"/>
    </location>
</feature>
<organism evidence="15">
    <name type="scientific">Aceria tosichella</name>
    <name type="common">wheat curl mite</name>
    <dbReference type="NCBI Taxonomy" id="561515"/>
    <lineage>
        <taxon>Eukaryota</taxon>
        <taxon>Metazoa</taxon>
        <taxon>Ecdysozoa</taxon>
        <taxon>Arthropoda</taxon>
        <taxon>Chelicerata</taxon>
        <taxon>Arachnida</taxon>
        <taxon>Acari</taxon>
        <taxon>Acariformes</taxon>
        <taxon>Trombidiformes</taxon>
        <taxon>Prostigmata</taxon>
        <taxon>Eupodina</taxon>
        <taxon>Eriophyoidea</taxon>
        <taxon>Eriophyidae</taxon>
        <taxon>Eriophyinae</taxon>
        <taxon>Aceriini</taxon>
        <taxon>Aceria</taxon>
    </lineage>
</organism>
<keyword evidence="7" id="KW-0067">ATP-binding</keyword>
<keyword evidence="8" id="KW-0508">mRNA splicing</keyword>
<dbReference type="PROSITE" id="PS51192">
    <property type="entry name" value="HELICASE_ATP_BIND_1"/>
    <property type="match status" value="1"/>
</dbReference>
<dbReference type="InterPro" id="IPR011545">
    <property type="entry name" value="DEAD/DEAH_box_helicase_dom"/>
</dbReference>
<evidence type="ECO:0000259" key="13">
    <source>
        <dbReference type="PROSITE" id="PS51192"/>
    </source>
</evidence>
<keyword evidence="9" id="KW-0539">Nucleus</keyword>
<dbReference type="Gene3D" id="1.20.120.1080">
    <property type="match status" value="1"/>
</dbReference>
<dbReference type="GO" id="GO:0003723">
    <property type="term" value="F:RNA binding"/>
    <property type="evidence" value="ECO:0007669"/>
    <property type="project" value="TreeGrafter"/>
</dbReference>
<evidence type="ECO:0000256" key="11">
    <source>
        <dbReference type="SAM" id="Coils"/>
    </source>
</evidence>
<dbReference type="SUPFAM" id="SSF52540">
    <property type="entry name" value="P-loop containing nucleoside triphosphate hydrolases"/>
    <property type="match status" value="1"/>
</dbReference>
<evidence type="ECO:0000256" key="7">
    <source>
        <dbReference type="ARBA" id="ARBA00022840"/>
    </source>
</evidence>
<dbReference type="InterPro" id="IPR014001">
    <property type="entry name" value="Helicase_ATP-bd"/>
</dbReference>
<dbReference type="FunFam" id="3.40.50.300:FF:000007">
    <property type="entry name" value="Pre-mRNA-splicing factor ATP-dependent RNA helicase"/>
    <property type="match status" value="1"/>
</dbReference>
<accession>A0A6G1S622</accession>
<proteinExistence type="predicted"/>
<dbReference type="GO" id="GO:0003006">
    <property type="term" value="P:developmental process involved in reproduction"/>
    <property type="evidence" value="ECO:0007669"/>
    <property type="project" value="UniProtKB-ARBA"/>
</dbReference>
<dbReference type="GO" id="GO:0008380">
    <property type="term" value="P:RNA splicing"/>
    <property type="evidence" value="ECO:0007669"/>
    <property type="project" value="UniProtKB-KW"/>
</dbReference>
<evidence type="ECO:0000256" key="2">
    <source>
        <dbReference type="ARBA" id="ARBA00012552"/>
    </source>
</evidence>
<dbReference type="FunFam" id="3.40.50.300:FF:000726">
    <property type="entry name" value="Pre-mRNA-splicing factor ATP-dependent RNA helicase"/>
    <property type="match status" value="1"/>
</dbReference>
<comment type="subcellular location">
    <subcellularLocation>
        <location evidence="1">Nucleus</location>
    </subcellularLocation>
</comment>
<keyword evidence="5" id="KW-0378">Hydrolase</keyword>
<protein>
    <recommendedName>
        <fullName evidence="2">RNA helicase</fullName>
        <ecNumber evidence="2">3.6.4.13</ecNumber>
    </recommendedName>
</protein>
<keyword evidence="11" id="KW-0175">Coiled coil</keyword>
<evidence type="ECO:0000256" key="1">
    <source>
        <dbReference type="ARBA" id="ARBA00004123"/>
    </source>
</evidence>
<evidence type="ECO:0000256" key="6">
    <source>
        <dbReference type="ARBA" id="ARBA00022806"/>
    </source>
</evidence>
<dbReference type="SMART" id="SM00490">
    <property type="entry name" value="HELICc"/>
    <property type="match status" value="1"/>
</dbReference>
<feature type="compositionally biased region" description="Basic and acidic residues" evidence="12">
    <location>
        <begin position="940"/>
        <end position="949"/>
    </location>
</feature>
<dbReference type="InterPro" id="IPR002464">
    <property type="entry name" value="DNA/RNA_helicase_DEAH_CS"/>
</dbReference>
<dbReference type="InterPro" id="IPR027417">
    <property type="entry name" value="P-loop_NTPase"/>
</dbReference>
<dbReference type="PROSITE" id="PS00690">
    <property type="entry name" value="DEAH_ATP_HELICASE"/>
    <property type="match status" value="1"/>
</dbReference>
<dbReference type="AlphaFoldDB" id="A0A6G1S622"/>
<dbReference type="GO" id="GO:0005524">
    <property type="term" value="F:ATP binding"/>
    <property type="evidence" value="ECO:0007669"/>
    <property type="project" value="UniProtKB-KW"/>
</dbReference>
<dbReference type="GO" id="GO:0006397">
    <property type="term" value="P:mRNA processing"/>
    <property type="evidence" value="ECO:0007669"/>
    <property type="project" value="UniProtKB-KW"/>
</dbReference>
<evidence type="ECO:0000313" key="15">
    <source>
        <dbReference type="EMBL" id="MDE45955.1"/>
    </source>
</evidence>
<feature type="compositionally biased region" description="Basic residues" evidence="12">
    <location>
        <begin position="35"/>
        <end position="58"/>
    </location>
</feature>
<dbReference type="InterPro" id="IPR003593">
    <property type="entry name" value="AAA+_ATPase"/>
</dbReference>
<dbReference type="Pfam" id="PF04408">
    <property type="entry name" value="WHD_HA2"/>
    <property type="match status" value="1"/>
</dbReference>
<name>A0A6G1S622_9ACAR</name>
<keyword evidence="6 15" id="KW-0347">Helicase</keyword>
<dbReference type="SMART" id="SM00847">
    <property type="entry name" value="HA2"/>
    <property type="match status" value="1"/>
</dbReference>
<feature type="region of interest" description="Disordered" evidence="12">
    <location>
        <begin position="1"/>
        <end position="119"/>
    </location>
</feature>
<feature type="domain" description="Helicase ATP-binding" evidence="13">
    <location>
        <begin position="300"/>
        <end position="470"/>
    </location>
</feature>
<dbReference type="Gene3D" id="3.40.50.300">
    <property type="entry name" value="P-loop containing nucleotide triphosphate hydrolases"/>
    <property type="match status" value="2"/>
</dbReference>
<dbReference type="GO" id="GO:0071006">
    <property type="term" value="C:U2-type catalytic step 1 spliceosome"/>
    <property type="evidence" value="ECO:0007669"/>
    <property type="project" value="UniProtKB-ARBA"/>
</dbReference>
<dbReference type="Pfam" id="PF00270">
    <property type="entry name" value="DEAD"/>
    <property type="match status" value="1"/>
</dbReference>
<evidence type="ECO:0000256" key="5">
    <source>
        <dbReference type="ARBA" id="ARBA00022801"/>
    </source>
</evidence>
<feature type="coiled-coil region" evidence="11">
    <location>
        <begin position="266"/>
        <end position="296"/>
    </location>
</feature>
<feature type="compositionally biased region" description="Basic residues" evidence="12">
    <location>
        <begin position="930"/>
        <end position="939"/>
    </location>
</feature>
<dbReference type="InterPro" id="IPR001650">
    <property type="entry name" value="Helicase_C-like"/>
</dbReference>
<feature type="region of interest" description="Disordered" evidence="12">
    <location>
        <begin position="929"/>
        <end position="949"/>
    </location>
</feature>
<evidence type="ECO:0000256" key="9">
    <source>
        <dbReference type="ARBA" id="ARBA00023242"/>
    </source>
</evidence>
<dbReference type="InterPro" id="IPR007502">
    <property type="entry name" value="Helicase-assoc_dom"/>
</dbReference>
<dbReference type="EMBL" id="GGYP01001184">
    <property type="protein sequence ID" value="MDE45955.1"/>
    <property type="molecule type" value="Transcribed_RNA"/>
</dbReference>
<evidence type="ECO:0000256" key="8">
    <source>
        <dbReference type="ARBA" id="ARBA00023187"/>
    </source>
</evidence>
<dbReference type="InterPro" id="IPR011709">
    <property type="entry name" value="DEAD-box_helicase_OB_fold"/>
</dbReference>
<dbReference type="Pfam" id="PF07717">
    <property type="entry name" value="OB_NTP_bind"/>
    <property type="match status" value="1"/>
</dbReference>
<keyword evidence="3" id="KW-0507">mRNA processing</keyword>
<comment type="catalytic activity">
    <reaction evidence="10">
        <text>ATP + H2O = ADP + phosphate + H(+)</text>
        <dbReference type="Rhea" id="RHEA:13065"/>
        <dbReference type="ChEBI" id="CHEBI:15377"/>
        <dbReference type="ChEBI" id="CHEBI:15378"/>
        <dbReference type="ChEBI" id="CHEBI:30616"/>
        <dbReference type="ChEBI" id="CHEBI:43474"/>
        <dbReference type="ChEBI" id="CHEBI:456216"/>
        <dbReference type="EC" id="3.6.4.13"/>
    </reaction>
</comment>
<feature type="compositionally biased region" description="Basic and acidic residues" evidence="12">
    <location>
        <begin position="1"/>
        <end position="34"/>
    </location>
</feature>
<evidence type="ECO:0000256" key="12">
    <source>
        <dbReference type="SAM" id="MobiDB-lite"/>
    </source>
</evidence>
<dbReference type="CDD" id="cd18791">
    <property type="entry name" value="SF2_C_RHA"/>
    <property type="match status" value="1"/>
</dbReference>
<evidence type="ECO:0000259" key="14">
    <source>
        <dbReference type="PROSITE" id="PS51194"/>
    </source>
</evidence>
<feature type="region of interest" description="Disordered" evidence="12">
    <location>
        <begin position="190"/>
        <end position="209"/>
    </location>
</feature>
<feature type="compositionally biased region" description="Basic and acidic residues" evidence="12">
    <location>
        <begin position="59"/>
        <end position="117"/>
    </location>
</feature>
<dbReference type="PANTHER" id="PTHR18934">
    <property type="entry name" value="ATP-DEPENDENT RNA HELICASE"/>
    <property type="match status" value="1"/>
</dbReference>
<dbReference type="Pfam" id="PF00271">
    <property type="entry name" value="Helicase_C"/>
    <property type="match status" value="1"/>
</dbReference>
<evidence type="ECO:0000256" key="4">
    <source>
        <dbReference type="ARBA" id="ARBA00022741"/>
    </source>
</evidence>
<dbReference type="GO" id="GO:0071013">
    <property type="term" value="C:catalytic step 2 spliceosome"/>
    <property type="evidence" value="ECO:0007669"/>
    <property type="project" value="TreeGrafter"/>
</dbReference>
<dbReference type="PANTHER" id="PTHR18934:SF83">
    <property type="entry name" value="PRE-MRNA-SPLICING FACTOR ATP-DEPENDENT RNA HELICASE DHX16"/>
    <property type="match status" value="1"/>
</dbReference>
<keyword evidence="4" id="KW-0547">Nucleotide-binding</keyword>
<dbReference type="GO" id="GO:0003724">
    <property type="term" value="F:RNA helicase activity"/>
    <property type="evidence" value="ECO:0007669"/>
    <property type="project" value="UniProtKB-EC"/>
</dbReference>